<organism evidence="2 3">
    <name type="scientific">Candidatus Woesebacteria bacterium RIFCSPLOWO2_01_FULL_39_25</name>
    <dbReference type="NCBI Taxonomy" id="1802521"/>
    <lineage>
        <taxon>Bacteria</taxon>
        <taxon>Candidatus Woeseibacteriota</taxon>
    </lineage>
</organism>
<dbReference type="InterPro" id="IPR000082">
    <property type="entry name" value="SEA_dom"/>
</dbReference>
<gene>
    <name evidence="2" type="ORF">A2893_05110</name>
</gene>
<reference evidence="2 3" key="1">
    <citation type="journal article" date="2016" name="Nat. Commun.">
        <title>Thousands of microbial genomes shed light on interconnected biogeochemical processes in an aquifer system.</title>
        <authorList>
            <person name="Anantharaman K."/>
            <person name="Brown C.T."/>
            <person name="Hug L.A."/>
            <person name="Sharon I."/>
            <person name="Castelle C.J."/>
            <person name="Probst A.J."/>
            <person name="Thomas B.C."/>
            <person name="Singh A."/>
            <person name="Wilkins M.J."/>
            <person name="Karaoz U."/>
            <person name="Brodie E.L."/>
            <person name="Williams K.H."/>
            <person name="Hubbard S.S."/>
            <person name="Banfield J.F."/>
        </authorList>
    </citation>
    <scope>NUCLEOTIDE SEQUENCE [LARGE SCALE GENOMIC DNA]</scope>
</reference>
<dbReference type="PROSITE" id="PS50024">
    <property type="entry name" value="SEA"/>
    <property type="match status" value="1"/>
</dbReference>
<feature type="domain" description="SEA" evidence="1">
    <location>
        <begin position="75"/>
        <end position="110"/>
    </location>
</feature>
<dbReference type="AlphaFoldDB" id="A0A1F8BLR8"/>
<accession>A0A1F8BLR8</accession>
<proteinExistence type="predicted"/>
<evidence type="ECO:0000313" key="2">
    <source>
        <dbReference type="EMBL" id="OGM65006.1"/>
    </source>
</evidence>
<dbReference type="Proteomes" id="UP000176725">
    <property type="component" value="Unassembled WGS sequence"/>
</dbReference>
<comment type="caution">
    <text evidence="2">The sequence shown here is derived from an EMBL/GenBank/DDBJ whole genome shotgun (WGS) entry which is preliminary data.</text>
</comment>
<evidence type="ECO:0000259" key="1">
    <source>
        <dbReference type="PROSITE" id="PS50024"/>
    </source>
</evidence>
<protein>
    <recommendedName>
        <fullName evidence="1">SEA domain-containing protein</fullName>
    </recommendedName>
</protein>
<evidence type="ECO:0000313" key="3">
    <source>
        <dbReference type="Proteomes" id="UP000176725"/>
    </source>
</evidence>
<dbReference type="STRING" id="1802521.A2893_05110"/>
<dbReference type="EMBL" id="MGHH01000007">
    <property type="protein sequence ID" value="OGM65006.1"/>
    <property type="molecule type" value="Genomic_DNA"/>
</dbReference>
<name>A0A1F8BLR8_9BACT</name>
<sequence length="110" mass="12685">MAPEIYFGESDKKPNIRVKLLPGEASDDLNAVMPPINDARNMLDQRYPDYDVVQHLLTDVIGEVGARELIEAYKKRQEFSIKFQIVNKSSLFFTFSYLKPTSHYSQLTLK</sequence>